<sequence length="112" mass="12900">MLLWFRWLRDAVALPYPQCLGDTSICRHVGYHSRIALGRRGLRCTAPPRDPVAREIRGSLGSMLLWFRWLRDAVALPYPQCLGDTSICRYVGYHSRIALGRRDSRCSEQPQI</sequence>
<reference evidence="1" key="1">
    <citation type="journal article" date="2022" name="bioRxiv">
        <title>Sequencing and chromosome-scale assembly of the giantPleurodeles waltlgenome.</title>
        <authorList>
            <person name="Brown T."/>
            <person name="Elewa A."/>
            <person name="Iarovenko S."/>
            <person name="Subramanian E."/>
            <person name="Araus A.J."/>
            <person name="Petzold A."/>
            <person name="Susuki M."/>
            <person name="Suzuki K.-i.T."/>
            <person name="Hayashi T."/>
            <person name="Toyoda A."/>
            <person name="Oliveira C."/>
            <person name="Osipova E."/>
            <person name="Leigh N.D."/>
            <person name="Simon A."/>
            <person name="Yun M.H."/>
        </authorList>
    </citation>
    <scope>NUCLEOTIDE SEQUENCE</scope>
    <source>
        <strain evidence="1">20211129_DDA</strain>
        <tissue evidence="1">Liver</tissue>
    </source>
</reference>
<protein>
    <recommendedName>
        <fullName evidence="3">Secreted protein</fullName>
    </recommendedName>
</protein>
<evidence type="ECO:0000313" key="2">
    <source>
        <dbReference type="Proteomes" id="UP001066276"/>
    </source>
</evidence>
<evidence type="ECO:0000313" key="1">
    <source>
        <dbReference type="EMBL" id="KAJ1186992.1"/>
    </source>
</evidence>
<name>A0AAV7UHB0_PLEWA</name>
<comment type="caution">
    <text evidence="1">The sequence shown here is derived from an EMBL/GenBank/DDBJ whole genome shotgun (WGS) entry which is preliminary data.</text>
</comment>
<proteinExistence type="predicted"/>
<dbReference type="AlphaFoldDB" id="A0AAV7UHB0"/>
<dbReference type="EMBL" id="JANPWB010000005">
    <property type="protein sequence ID" value="KAJ1186992.1"/>
    <property type="molecule type" value="Genomic_DNA"/>
</dbReference>
<keyword evidence="2" id="KW-1185">Reference proteome</keyword>
<gene>
    <name evidence="1" type="ORF">NDU88_003771</name>
</gene>
<dbReference type="Proteomes" id="UP001066276">
    <property type="component" value="Chromosome 3_1"/>
</dbReference>
<organism evidence="1 2">
    <name type="scientific">Pleurodeles waltl</name>
    <name type="common">Iberian ribbed newt</name>
    <dbReference type="NCBI Taxonomy" id="8319"/>
    <lineage>
        <taxon>Eukaryota</taxon>
        <taxon>Metazoa</taxon>
        <taxon>Chordata</taxon>
        <taxon>Craniata</taxon>
        <taxon>Vertebrata</taxon>
        <taxon>Euteleostomi</taxon>
        <taxon>Amphibia</taxon>
        <taxon>Batrachia</taxon>
        <taxon>Caudata</taxon>
        <taxon>Salamandroidea</taxon>
        <taxon>Salamandridae</taxon>
        <taxon>Pleurodelinae</taxon>
        <taxon>Pleurodeles</taxon>
    </lineage>
</organism>
<evidence type="ECO:0008006" key="3">
    <source>
        <dbReference type="Google" id="ProtNLM"/>
    </source>
</evidence>
<accession>A0AAV7UHB0</accession>